<dbReference type="RefSeq" id="WP_009541681.1">
    <property type="nucleotide sequence ID" value="NZ_ANHY01000016.1"/>
</dbReference>
<evidence type="ECO:0000256" key="4">
    <source>
        <dbReference type="ARBA" id="ARBA00022692"/>
    </source>
</evidence>
<dbReference type="Gene3D" id="3.30.240.20">
    <property type="entry name" value="bsu07140 like domains"/>
    <property type="match status" value="1"/>
</dbReference>
<evidence type="ECO:0000256" key="5">
    <source>
        <dbReference type="ARBA" id="ARBA00022989"/>
    </source>
</evidence>
<accession>K9HIK5</accession>
<keyword evidence="10" id="KW-1185">Reference proteome</keyword>
<evidence type="ECO:0000256" key="3">
    <source>
        <dbReference type="ARBA" id="ARBA00022475"/>
    </source>
</evidence>
<gene>
    <name evidence="9" type="ORF">C882_1025</name>
</gene>
<comment type="subcellular location">
    <subcellularLocation>
        <location evidence="1">Cell membrane</location>
        <topology evidence="1">Multi-pass membrane protein</topology>
    </subcellularLocation>
</comment>
<feature type="transmembrane region" description="Helical" evidence="7">
    <location>
        <begin position="20"/>
        <end position="40"/>
    </location>
</feature>
<name>K9HIK5_9PROT</name>
<dbReference type="InterPro" id="IPR023090">
    <property type="entry name" value="UPF0702_alpha/beta_dom_sf"/>
</dbReference>
<feature type="domain" description="YetF C-terminal" evidence="8">
    <location>
        <begin position="99"/>
        <end position="165"/>
    </location>
</feature>
<keyword evidence="3" id="KW-1003">Cell membrane</keyword>
<dbReference type="AlphaFoldDB" id="K9HIK5"/>
<dbReference type="OrthoDB" id="9793799at2"/>
<organism evidence="9 10">
    <name type="scientific">Caenispirillum salinarum AK4</name>
    <dbReference type="NCBI Taxonomy" id="1238182"/>
    <lineage>
        <taxon>Bacteria</taxon>
        <taxon>Pseudomonadati</taxon>
        <taxon>Pseudomonadota</taxon>
        <taxon>Alphaproteobacteria</taxon>
        <taxon>Rhodospirillales</taxon>
        <taxon>Novispirillaceae</taxon>
        <taxon>Caenispirillum</taxon>
    </lineage>
</organism>
<keyword evidence="6 7" id="KW-0472">Membrane</keyword>
<dbReference type="PANTHER" id="PTHR34582">
    <property type="entry name" value="UPF0702 TRANSMEMBRANE PROTEIN YCAP"/>
    <property type="match status" value="1"/>
</dbReference>
<dbReference type="InterPro" id="IPR007353">
    <property type="entry name" value="DUF421"/>
</dbReference>
<keyword evidence="4 7" id="KW-0812">Transmembrane</keyword>
<evidence type="ECO:0000256" key="7">
    <source>
        <dbReference type="SAM" id="Phobius"/>
    </source>
</evidence>
<evidence type="ECO:0000313" key="9">
    <source>
        <dbReference type="EMBL" id="EKV28451.1"/>
    </source>
</evidence>
<evidence type="ECO:0000256" key="6">
    <source>
        <dbReference type="ARBA" id="ARBA00023136"/>
    </source>
</evidence>
<reference evidence="9 10" key="1">
    <citation type="journal article" date="2013" name="Genome Announc.">
        <title>Draft Genome Sequence of an Alphaproteobacterium, Caenispirillum salinarum AK4(T), Isolated from a Solar Saltern.</title>
        <authorList>
            <person name="Khatri I."/>
            <person name="Singh A."/>
            <person name="Korpole S."/>
            <person name="Pinnaka A.K."/>
            <person name="Subramanian S."/>
        </authorList>
    </citation>
    <scope>NUCLEOTIDE SEQUENCE [LARGE SCALE GENOMIC DNA]</scope>
    <source>
        <strain evidence="9 10">AK4</strain>
    </source>
</reference>
<feature type="transmembrane region" description="Helical" evidence="7">
    <location>
        <begin position="76"/>
        <end position="98"/>
    </location>
</feature>
<evidence type="ECO:0000256" key="1">
    <source>
        <dbReference type="ARBA" id="ARBA00004651"/>
    </source>
</evidence>
<evidence type="ECO:0000256" key="2">
    <source>
        <dbReference type="ARBA" id="ARBA00006448"/>
    </source>
</evidence>
<dbReference type="eggNOG" id="COG2323">
    <property type="taxonomic scope" value="Bacteria"/>
</dbReference>
<dbReference type="PANTHER" id="PTHR34582:SF6">
    <property type="entry name" value="UPF0702 TRANSMEMBRANE PROTEIN YCAP"/>
    <property type="match status" value="1"/>
</dbReference>
<dbReference type="GO" id="GO:0005886">
    <property type="term" value="C:plasma membrane"/>
    <property type="evidence" value="ECO:0007669"/>
    <property type="project" value="UniProtKB-SubCell"/>
</dbReference>
<evidence type="ECO:0000313" key="10">
    <source>
        <dbReference type="Proteomes" id="UP000009881"/>
    </source>
</evidence>
<keyword evidence="5 7" id="KW-1133">Transmembrane helix</keyword>
<evidence type="ECO:0000259" key="8">
    <source>
        <dbReference type="Pfam" id="PF04239"/>
    </source>
</evidence>
<dbReference type="Pfam" id="PF04239">
    <property type="entry name" value="DUF421"/>
    <property type="match status" value="1"/>
</dbReference>
<comment type="similarity">
    <text evidence="2">Belongs to the UPF0702 family.</text>
</comment>
<proteinExistence type="inferred from homology"/>
<dbReference type="EMBL" id="ANHY01000016">
    <property type="protein sequence ID" value="EKV28451.1"/>
    <property type="molecule type" value="Genomic_DNA"/>
</dbReference>
<sequence>MDPQSLDWLHRLIGSGADTITWWQMSIRAAVLFLIGLIYVRLADRRAFGKLGAFDIILAIIVGSNVSRAITATAPFVPTVAATGVLVLMHGLFTHIASRSHAFGMVIKGREKQLMKDGVLDRRAMSVSGVTVGDMREAARLKGKSDLAPFKDAYLERNGSISLISRD</sequence>
<dbReference type="STRING" id="1238182.C882_1025"/>
<comment type="caution">
    <text evidence="9">The sequence shown here is derived from an EMBL/GenBank/DDBJ whole genome shotgun (WGS) entry which is preliminary data.</text>
</comment>
<protein>
    <recommendedName>
        <fullName evidence="8">YetF C-terminal domain-containing protein</fullName>
    </recommendedName>
</protein>
<dbReference type="Proteomes" id="UP000009881">
    <property type="component" value="Unassembled WGS sequence"/>
</dbReference>
<feature type="transmembrane region" description="Helical" evidence="7">
    <location>
        <begin position="52"/>
        <end position="70"/>
    </location>
</feature>